<evidence type="ECO:0000313" key="1">
    <source>
        <dbReference type="EMBL" id="MDR7135428.1"/>
    </source>
</evidence>
<dbReference type="RefSeq" id="WP_310063100.1">
    <property type="nucleotide sequence ID" value="NZ_JAVDVY010000002.1"/>
</dbReference>
<name>A0ABU1WCV8_9GAMM</name>
<dbReference type="Proteomes" id="UP001251524">
    <property type="component" value="Unassembled WGS sequence"/>
</dbReference>
<gene>
    <name evidence="1" type="ORF">J2X06_002637</name>
</gene>
<dbReference type="EMBL" id="JAVDVY010000002">
    <property type="protein sequence ID" value="MDR7135428.1"/>
    <property type="molecule type" value="Genomic_DNA"/>
</dbReference>
<dbReference type="PROSITE" id="PS51257">
    <property type="entry name" value="PROKAR_LIPOPROTEIN"/>
    <property type="match status" value="1"/>
</dbReference>
<comment type="caution">
    <text evidence="1">The sequence shown here is derived from an EMBL/GenBank/DDBJ whole genome shotgun (WGS) entry which is preliminary data.</text>
</comment>
<dbReference type="SUPFAM" id="SSF48695">
    <property type="entry name" value="Multiheme cytochromes"/>
    <property type="match status" value="1"/>
</dbReference>
<sequence length="199" mass="21275">MRIHVEGKLAGTRLLAAAALMFLLGACGERVSPEKEKAAIEAFATVEKVFQHPRCSNCHIPGDQPLQFDQQSPHAMGVVRGKEGHGAEGLPCSACHGEKNLPASYGPNSPPGAPHWGLPPPDRKMAWIGLPAAQLCEMIKDKKRNGNRDFAALTKHVAEDKLVLWGWDPGGNRAPVPVPHDQFVAAFKTWVDGGGACPG</sequence>
<proteinExistence type="predicted"/>
<dbReference type="InterPro" id="IPR036280">
    <property type="entry name" value="Multihaem_cyt_sf"/>
</dbReference>
<evidence type="ECO:0000313" key="2">
    <source>
        <dbReference type="Proteomes" id="UP001251524"/>
    </source>
</evidence>
<accession>A0ABU1WCV8</accession>
<keyword evidence="2" id="KW-1185">Reference proteome</keyword>
<protein>
    <submittedName>
        <fullName evidence="1">Mono/diheme cytochrome c family protein</fullName>
    </submittedName>
</protein>
<reference evidence="1 2" key="1">
    <citation type="submission" date="2023-07" db="EMBL/GenBank/DDBJ databases">
        <title>Sorghum-associated microbial communities from plants grown in Nebraska, USA.</title>
        <authorList>
            <person name="Schachtman D."/>
        </authorList>
    </citation>
    <scope>NUCLEOTIDE SEQUENCE [LARGE SCALE GENOMIC DNA]</scope>
    <source>
        <strain evidence="1 2">BE198</strain>
    </source>
</reference>
<organism evidence="1 2">
    <name type="scientific">Lysobacter niastensis</name>
    <dbReference type="NCBI Taxonomy" id="380629"/>
    <lineage>
        <taxon>Bacteria</taxon>
        <taxon>Pseudomonadati</taxon>
        <taxon>Pseudomonadota</taxon>
        <taxon>Gammaproteobacteria</taxon>
        <taxon>Lysobacterales</taxon>
        <taxon>Lysobacteraceae</taxon>
        <taxon>Lysobacter</taxon>
    </lineage>
</organism>